<dbReference type="InterPro" id="IPR004839">
    <property type="entry name" value="Aminotransferase_I/II_large"/>
</dbReference>
<dbReference type="EMBL" id="JAKPBZ010000115">
    <property type="protein sequence ID" value="MCL2895069.1"/>
    <property type="molecule type" value="Genomic_DNA"/>
</dbReference>
<reference evidence="6 7" key="1">
    <citation type="submission" date="2022-02" db="EMBL/GenBank/DDBJ databases">
        <title>Description of Brenneria tiliae sp. nov. isolated from symptomatic Tilia x moltkei and Tilia x europaea trees in the UK.</title>
        <authorList>
            <person name="Kile H."/>
        </authorList>
    </citation>
    <scope>NUCLEOTIDE SEQUENCE [LARGE SCALE GENOMIC DNA]</scope>
    <source>
        <strain evidence="6 7">MC1SB4.1</strain>
    </source>
</reference>
<evidence type="ECO:0000313" key="7">
    <source>
        <dbReference type="Proteomes" id="UP001203069"/>
    </source>
</evidence>
<sequence length="395" mass="44050">MNKFFAERIERVKPSAIRQLLKFGADPDIISFGGGYPDANMFPIKELNNIYTSLLSGPADTALQYTHSAGIPRLREQVAERMNADGVVCTQENILILQGGQQGLDLVAKLLIDKGDIIVTEAPTFLGALIAFNPYQPEYLSIPMDENGLMTDALEECLKKQGKIKFLYTVPDFHNPTGITLSLERRKKLIALANEYDFIILEDTPYREIRYQGEKLPTIKSMDTEERVIYLGSFSKTLAPGLRVGWSVASPLLTEKLGLLKLAADTQCSTLNMSAVSLYLDTYDIDKHIENVRRVYLRKKELMLNTIAETFPDNVRFTNPSGGMFTWMEFPAGFNTEAFLMEKAVPLAQVAYVPGGSFFATKQQNNYARLSYSTHTDTNIVKGISSLGALLKSVL</sequence>
<dbReference type="Gene3D" id="3.40.640.10">
    <property type="entry name" value="Type I PLP-dependent aspartate aminotransferase-like (Major domain)"/>
    <property type="match status" value="1"/>
</dbReference>
<dbReference type="GO" id="GO:0008483">
    <property type="term" value="F:transaminase activity"/>
    <property type="evidence" value="ECO:0007669"/>
    <property type="project" value="UniProtKB-KW"/>
</dbReference>
<keyword evidence="4" id="KW-0663">Pyridoxal phosphate</keyword>
<dbReference type="Gene3D" id="3.90.1150.10">
    <property type="entry name" value="Aspartate Aminotransferase, domain 1"/>
    <property type="match status" value="1"/>
</dbReference>
<dbReference type="RefSeq" id="WP_249246101.1">
    <property type="nucleotide sequence ID" value="NZ_JAKPBZ010000115.1"/>
</dbReference>
<dbReference type="InterPro" id="IPR050859">
    <property type="entry name" value="Class-I_PLP-dep_aminotransf"/>
</dbReference>
<dbReference type="PANTHER" id="PTHR42790">
    <property type="entry name" value="AMINOTRANSFERASE"/>
    <property type="match status" value="1"/>
</dbReference>
<evidence type="ECO:0000256" key="4">
    <source>
        <dbReference type="ARBA" id="ARBA00022898"/>
    </source>
</evidence>
<dbReference type="CDD" id="cd00609">
    <property type="entry name" value="AAT_like"/>
    <property type="match status" value="1"/>
</dbReference>
<protein>
    <submittedName>
        <fullName evidence="6">PLP-dependent aminotransferase family protein</fullName>
    </submittedName>
</protein>
<evidence type="ECO:0000259" key="5">
    <source>
        <dbReference type="Pfam" id="PF00155"/>
    </source>
</evidence>
<evidence type="ECO:0000256" key="3">
    <source>
        <dbReference type="ARBA" id="ARBA00022679"/>
    </source>
</evidence>
<dbReference type="InterPro" id="IPR015421">
    <property type="entry name" value="PyrdxlP-dep_Trfase_major"/>
</dbReference>
<dbReference type="Proteomes" id="UP001203069">
    <property type="component" value="Unassembled WGS sequence"/>
</dbReference>
<dbReference type="Pfam" id="PF00155">
    <property type="entry name" value="Aminotran_1_2"/>
    <property type="match status" value="1"/>
</dbReference>
<evidence type="ECO:0000313" key="6">
    <source>
        <dbReference type="EMBL" id="MCL2895069.1"/>
    </source>
</evidence>
<dbReference type="InterPro" id="IPR015422">
    <property type="entry name" value="PyrdxlP-dep_Trfase_small"/>
</dbReference>
<dbReference type="PANTHER" id="PTHR42790:SF19">
    <property type="entry name" value="KYNURENINE_ALPHA-AMINOADIPATE AMINOTRANSFERASE, MITOCHONDRIAL"/>
    <property type="match status" value="1"/>
</dbReference>
<evidence type="ECO:0000256" key="1">
    <source>
        <dbReference type="ARBA" id="ARBA00001933"/>
    </source>
</evidence>
<comment type="caution">
    <text evidence="6">The sequence shown here is derived from an EMBL/GenBank/DDBJ whole genome shotgun (WGS) entry which is preliminary data.</text>
</comment>
<evidence type="ECO:0000256" key="2">
    <source>
        <dbReference type="ARBA" id="ARBA00022576"/>
    </source>
</evidence>
<dbReference type="InterPro" id="IPR015424">
    <property type="entry name" value="PyrdxlP-dep_Trfase"/>
</dbReference>
<organism evidence="6 7">
    <name type="scientific">Brenneria tiliae</name>
    <dbReference type="NCBI Taxonomy" id="2914984"/>
    <lineage>
        <taxon>Bacteria</taxon>
        <taxon>Pseudomonadati</taxon>
        <taxon>Pseudomonadota</taxon>
        <taxon>Gammaproteobacteria</taxon>
        <taxon>Enterobacterales</taxon>
        <taxon>Pectobacteriaceae</taxon>
        <taxon>Brenneria</taxon>
    </lineage>
</organism>
<feature type="domain" description="Aminotransferase class I/classII large" evidence="5">
    <location>
        <begin position="59"/>
        <end position="385"/>
    </location>
</feature>
<keyword evidence="3" id="KW-0808">Transferase</keyword>
<proteinExistence type="predicted"/>
<keyword evidence="7" id="KW-1185">Reference proteome</keyword>
<accession>A0ABT0N0V4</accession>
<gene>
    <name evidence="6" type="ORF">MFP26_20585</name>
</gene>
<name>A0ABT0N0V4_9GAMM</name>
<keyword evidence="2 6" id="KW-0032">Aminotransferase</keyword>
<dbReference type="SUPFAM" id="SSF53383">
    <property type="entry name" value="PLP-dependent transferases"/>
    <property type="match status" value="1"/>
</dbReference>
<comment type="cofactor">
    <cofactor evidence="1">
        <name>pyridoxal 5'-phosphate</name>
        <dbReference type="ChEBI" id="CHEBI:597326"/>
    </cofactor>
</comment>